<organism evidence="3 4">
    <name type="scientific">Ardenticatena maritima</name>
    <dbReference type="NCBI Taxonomy" id="872965"/>
    <lineage>
        <taxon>Bacteria</taxon>
        <taxon>Bacillati</taxon>
        <taxon>Chloroflexota</taxon>
        <taxon>Ardenticatenia</taxon>
        <taxon>Ardenticatenales</taxon>
        <taxon>Ardenticatenaceae</taxon>
        <taxon>Ardenticatena</taxon>
    </lineage>
</organism>
<dbReference type="InterPro" id="IPR050585">
    <property type="entry name" value="Xaa-Pro_dipeptidyl-ppase/CocE"/>
</dbReference>
<dbReference type="InterPro" id="IPR000383">
    <property type="entry name" value="Xaa-Pro-like_dom"/>
</dbReference>
<gene>
    <name evidence="3" type="ORF">SE16_04480</name>
</gene>
<dbReference type="NCBIfam" id="TIGR00976">
    <property type="entry name" value="CocE_NonD"/>
    <property type="match status" value="1"/>
</dbReference>
<dbReference type="InterPro" id="IPR013736">
    <property type="entry name" value="Xaa-Pro_dipept_C"/>
</dbReference>
<dbReference type="GO" id="GO:0008239">
    <property type="term" value="F:dipeptidyl-peptidase activity"/>
    <property type="evidence" value="ECO:0007669"/>
    <property type="project" value="InterPro"/>
</dbReference>
<dbReference type="InterPro" id="IPR005674">
    <property type="entry name" value="CocE/Ser_esterase"/>
</dbReference>
<evidence type="ECO:0000259" key="2">
    <source>
        <dbReference type="SMART" id="SM00939"/>
    </source>
</evidence>
<dbReference type="InterPro" id="IPR029058">
    <property type="entry name" value="AB_hydrolase_fold"/>
</dbReference>
<proteinExistence type="predicted"/>
<dbReference type="Gene3D" id="1.10.3020.10">
    <property type="entry name" value="alpha-amino acid ester hydrolase ( Helical cap domain)"/>
    <property type="match status" value="1"/>
</dbReference>
<evidence type="ECO:0000256" key="1">
    <source>
        <dbReference type="ARBA" id="ARBA00022801"/>
    </source>
</evidence>
<dbReference type="Pfam" id="PF02129">
    <property type="entry name" value="Peptidase_S15"/>
    <property type="match status" value="1"/>
</dbReference>
<dbReference type="EMBL" id="LGKN01000003">
    <property type="protein sequence ID" value="KPL89663.1"/>
    <property type="molecule type" value="Genomic_DNA"/>
</dbReference>
<accession>A0A0P6XYD9</accession>
<keyword evidence="1" id="KW-0378">Hydrolase</keyword>
<dbReference type="Gene3D" id="2.60.120.260">
    <property type="entry name" value="Galactose-binding domain-like"/>
    <property type="match status" value="1"/>
</dbReference>
<dbReference type="Gene3D" id="3.40.50.1820">
    <property type="entry name" value="alpha/beta hydrolase"/>
    <property type="match status" value="1"/>
</dbReference>
<reference evidence="3 4" key="1">
    <citation type="submission" date="2015-07" db="EMBL/GenBank/DDBJ databases">
        <title>Whole genome sequence of Ardenticatena maritima DSM 23922.</title>
        <authorList>
            <person name="Hemp J."/>
            <person name="Ward L.M."/>
            <person name="Pace L.A."/>
            <person name="Fischer W.W."/>
        </authorList>
    </citation>
    <scope>NUCLEOTIDE SEQUENCE [LARGE SCALE GENOMIC DNA]</scope>
    <source>
        <strain evidence="3 4">110S</strain>
    </source>
</reference>
<dbReference type="Pfam" id="PF08530">
    <property type="entry name" value="PepX_C"/>
    <property type="match status" value="1"/>
</dbReference>
<dbReference type="PANTHER" id="PTHR43056">
    <property type="entry name" value="PEPTIDASE S9 PROLYL OLIGOPEPTIDASE"/>
    <property type="match status" value="1"/>
</dbReference>
<dbReference type="OrthoDB" id="319764at2"/>
<name>A0A0P6XYD9_9CHLR</name>
<dbReference type="RefSeq" id="WP_082374429.1">
    <property type="nucleotide sequence ID" value="NZ_BBZA01000241.1"/>
</dbReference>
<dbReference type="AlphaFoldDB" id="A0A0P6XYD9"/>
<dbReference type="SUPFAM" id="SSF49785">
    <property type="entry name" value="Galactose-binding domain-like"/>
    <property type="match status" value="1"/>
</dbReference>
<protein>
    <recommendedName>
        <fullName evidence="2">Xaa-Pro dipeptidyl-peptidase C-terminal domain-containing protein</fullName>
    </recommendedName>
</protein>
<sequence length="572" mass="65497">MLKRSLAGLGALAVVSGVVWPRRRRLLANWLDLPPPRYDVGVERGLVVPMPDGVRLYADRYYPKAQGAFPTILIRTPYGRRPVGISGLFMGFAIERLVERGYNVVVQDVRGRFDSEGEFTPFFQEAADGRATLEWIAQQPWFEGNLATWGASYLGYTQWALAPDAPPYFKAMVPMITSASARIFVERVFGLEVLLRWLVLLALPTRGRLPLWESLALMLRAGRIVKEAVWHLPVGEADLVAVGEPVPFFREWMQHEDENAPYWEPVQWGRRMERVQAAVHWIGGWYDFFLYTMLRDYRQMRALGKRPYLTIGPWHHLSNDGMVLRVRESLAWFDAHLKNDPHALREKPVRVYLMGAEEWRDFDDWPPPEAQPRRFYLHPDRTLRPNAPEEDAFPSTYRYDPADPTPAIGGALFDPSEAGPRDNRELEARHDVLLFTSPPLDADLDVIGDVRVVLYARSSVSHTDFAARLNDVHPDGTSYNVCDGLFRVTPEVVEQVDEGLWRIEIDLWGVAHRFKKGHRLRLVIASAFFPRFNRNLNTGEPVATGTRMVVAEQYVYHDKAHPSYLEVSVVES</sequence>
<dbReference type="SMART" id="SM00939">
    <property type="entry name" value="PepX_C"/>
    <property type="match status" value="1"/>
</dbReference>
<feature type="domain" description="Xaa-Pro dipeptidyl-peptidase C-terminal" evidence="2">
    <location>
        <begin position="330"/>
        <end position="566"/>
    </location>
</feature>
<evidence type="ECO:0000313" key="3">
    <source>
        <dbReference type="EMBL" id="KPL89663.1"/>
    </source>
</evidence>
<dbReference type="InterPro" id="IPR008979">
    <property type="entry name" value="Galactose-bd-like_sf"/>
</dbReference>
<dbReference type="SUPFAM" id="SSF53474">
    <property type="entry name" value="alpha/beta-Hydrolases"/>
    <property type="match status" value="1"/>
</dbReference>
<dbReference type="Proteomes" id="UP000050502">
    <property type="component" value="Unassembled WGS sequence"/>
</dbReference>
<comment type="caution">
    <text evidence="3">The sequence shown here is derived from an EMBL/GenBank/DDBJ whole genome shotgun (WGS) entry which is preliminary data.</text>
</comment>
<dbReference type="PANTHER" id="PTHR43056:SF10">
    <property type="entry name" value="COCE_NOND FAMILY, PUTATIVE (AFU_ORTHOLOGUE AFUA_7G00600)-RELATED"/>
    <property type="match status" value="1"/>
</dbReference>
<evidence type="ECO:0000313" key="4">
    <source>
        <dbReference type="Proteomes" id="UP000050502"/>
    </source>
</evidence>
<dbReference type="PATRIC" id="fig|872965.6.peg.872"/>